<evidence type="ECO:0000256" key="8">
    <source>
        <dbReference type="SAM" id="Phobius"/>
    </source>
</evidence>
<name>A0A7V1LKV7_CALAY</name>
<dbReference type="EMBL" id="DRLD01000116">
    <property type="protein sequence ID" value="HED09878.1"/>
    <property type="molecule type" value="Genomic_DNA"/>
</dbReference>
<keyword evidence="3" id="KW-0285">Flavoprotein</keyword>
<feature type="domain" description="FAD/NAD(P)-binding" evidence="9">
    <location>
        <begin position="3"/>
        <end position="327"/>
    </location>
</feature>
<evidence type="ECO:0000256" key="1">
    <source>
        <dbReference type="ARBA" id="ARBA00005272"/>
    </source>
</evidence>
<protein>
    <recommendedName>
        <fullName evidence="2">NADH:ubiquinone reductase (non-electrogenic)</fullName>
        <ecNumber evidence="2">1.6.5.9</ecNumber>
    </recommendedName>
</protein>
<feature type="transmembrane region" description="Helical" evidence="8">
    <location>
        <begin position="374"/>
        <end position="391"/>
    </location>
</feature>
<evidence type="ECO:0000256" key="2">
    <source>
        <dbReference type="ARBA" id="ARBA00012637"/>
    </source>
</evidence>
<organism evidence="10">
    <name type="scientific">Caldithrix abyssi</name>
    <dbReference type="NCBI Taxonomy" id="187145"/>
    <lineage>
        <taxon>Bacteria</taxon>
        <taxon>Pseudomonadati</taxon>
        <taxon>Calditrichota</taxon>
        <taxon>Calditrichia</taxon>
        <taxon>Calditrichales</taxon>
        <taxon>Calditrichaceae</taxon>
        <taxon>Caldithrix</taxon>
    </lineage>
</organism>
<dbReference type="Gene3D" id="3.50.50.100">
    <property type="match status" value="1"/>
</dbReference>
<keyword evidence="5" id="KW-0560">Oxidoreductase</keyword>
<dbReference type="PRINTS" id="PR00411">
    <property type="entry name" value="PNDRDTASEI"/>
</dbReference>
<evidence type="ECO:0000256" key="4">
    <source>
        <dbReference type="ARBA" id="ARBA00022827"/>
    </source>
</evidence>
<dbReference type="SUPFAM" id="SSF51905">
    <property type="entry name" value="FAD/NAD(P)-binding domain"/>
    <property type="match status" value="1"/>
</dbReference>
<comment type="catalytic activity">
    <reaction evidence="7">
        <text>a quinone + NADH + H(+) = a quinol + NAD(+)</text>
        <dbReference type="Rhea" id="RHEA:46160"/>
        <dbReference type="ChEBI" id="CHEBI:15378"/>
        <dbReference type="ChEBI" id="CHEBI:24646"/>
        <dbReference type="ChEBI" id="CHEBI:57540"/>
        <dbReference type="ChEBI" id="CHEBI:57945"/>
        <dbReference type="ChEBI" id="CHEBI:132124"/>
        <dbReference type="EC" id="1.6.5.9"/>
    </reaction>
</comment>
<dbReference type="InterPro" id="IPR045024">
    <property type="entry name" value="NDH-2"/>
</dbReference>
<dbReference type="PANTHER" id="PTHR43706">
    <property type="entry name" value="NADH DEHYDROGENASE"/>
    <property type="match status" value="1"/>
</dbReference>
<keyword evidence="8" id="KW-1133">Transmembrane helix</keyword>
<comment type="caution">
    <text evidence="10">The sequence shown here is derived from an EMBL/GenBank/DDBJ whole genome shotgun (WGS) entry which is preliminary data.</text>
</comment>
<dbReference type="EC" id="1.6.5.9" evidence="2"/>
<evidence type="ECO:0000256" key="3">
    <source>
        <dbReference type="ARBA" id="ARBA00022630"/>
    </source>
</evidence>
<evidence type="ECO:0000313" key="10">
    <source>
        <dbReference type="EMBL" id="HED09878.1"/>
    </source>
</evidence>
<reference evidence="10" key="1">
    <citation type="journal article" date="2020" name="mSystems">
        <title>Genome- and Community-Level Interaction Insights into Carbon Utilization and Element Cycling Functions of Hydrothermarchaeota in Hydrothermal Sediment.</title>
        <authorList>
            <person name="Zhou Z."/>
            <person name="Liu Y."/>
            <person name="Xu W."/>
            <person name="Pan J."/>
            <person name="Luo Z.H."/>
            <person name="Li M."/>
        </authorList>
    </citation>
    <scope>NUCLEOTIDE SEQUENCE [LARGE SCALE GENOMIC DNA]</scope>
    <source>
        <strain evidence="10">HyVt-456</strain>
    </source>
</reference>
<gene>
    <name evidence="10" type="ORF">ENJ10_04265</name>
</gene>
<keyword evidence="8" id="KW-0472">Membrane</keyword>
<sequence length="418" mass="47011">MHKVIIIGGGFGGLYAARSLANREVDVTLIDRRNFHLFQPLLYQVATGGLSPGDIASPIRATFAHAPNIRVIQAPLEEIHAGENFILAGGRRFAYDSLIVATGVRHHYFGYDAWEKYAGGLKTIEDALRIRKRIMYAFEQAEWSDDEKERCAWQRFVIVGGGPTGVELAGALAELAYQTILRDFRRVNPLLTEIHLVEAHHSLLKSFPQKLSRKARQQLERLNVRIHLNSTVVDLDDRHVRIKSPEGEKRLESRTVLWAAGVTAGGVSPILQRGAAAETDRIGRIMVDDHCRLPQWQNIFVIGDLAHFKDEEGNPLPGVAPVAMQQGRYVARDILAGLEGKKTNPFKYRDKGSLAVIGRKAAVAWLHGRQLSGWPAWLIWIFVHIAYLVGYDNKTKVMLQWAWNFLTRKRGARLITDI</sequence>
<dbReference type="PRINTS" id="PR00368">
    <property type="entry name" value="FADPNR"/>
</dbReference>
<proteinExistence type="inferred from homology"/>
<keyword evidence="6" id="KW-0520">NAD</keyword>
<dbReference type="InterPro" id="IPR036188">
    <property type="entry name" value="FAD/NAD-bd_sf"/>
</dbReference>
<evidence type="ECO:0000256" key="5">
    <source>
        <dbReference type="ARBA" id="ARBA00023002"/>
    </source>
</evidence>
<dbReference type="PANTHER" id="PTHR43706:SF47">
    <property type="entry name" value="EXTERNAL NADH-UBIQUINONE OXIDOREDUCTASE 1, MITOCHONDRIAL-RELATED"/>
    <property type="match status" value="1"/>
</dbReference>
<evidence type="ECO:0000256" key="6">
    <source>
        <dbReference type="ARBA" id="ARBA00023027"/>
    </source>
</evidence>
<evidence type="ECO:0000259" key="9">
    <source>
        <dbReference type="Pfam" id="PF07992"/>
    </source>
</evidence>
<keyword evidence="4" id="KW-0274">FAD</keyword>
<dbReference type="GO" id="GO:0050136">
    <property type="term" value="F:NADH dehydrogenase (quinone) (non-electrogenic) activity"/>
    <property type="evidence" value="ECO:0007669"/>
    <property type="project" value="UniProtKB-EC"/>
</dbReference>
<dbReference type="Proteomes" id="UP000886005">
    <property type="component" value="Unassembled WGS sequence"/>
</dbReference>
<dbReference type="Pfam" id="PF07992">
    <property type="entry name" value="Pyr_redox_2"/>
    <property type="match status" value="1"/>
</dbReference>
<dbReference type="InterPro" id="IPR023753">
    <property type="entry name" value="FAD/NAD-binding_dom"/>
</dbReference>
<dbReference type="AlphaFoldDB" id="A0A7V1LKV7"/>
<evidence type="ECO:0000256" key="7">
    <source>
        <dbReference type="ARBA" id="ARBA00047599"/>
    </source>
</evidence>
<keyword evidence="8" id="KW-0812">Transmembrane</keyword>
<comment type="similarity">
    <text evidence="1">Belongs to the NADH dehydrogenase family.</text>
</comment>
<accession>A0A7V1LKV7</accession>